<evidence type="ECO:0000313" key="7">
    <source>
        <dbReference type="EMBL" id="BDE05917.1"/>
    </source>
</evidence>
<dbReference type="PANTHER" id="PTHR43461:SF1">
    <property type="entry name" value="TRANSMEMBRANE PROTEIN 256"/>
    <property type="match status" value="1"/>
</dbReference>
<organism evidence="7 8">
    <name type="scientific">Vulcanimicrobium alpinum</name>
    <dbReference type="NCBI Taxonomy" id="3016050"/>
    <lineage>
        <taxon>Bacteria</taxon>
        <taxon>Bacillati</taxon>
        <taxon>Vulcanimicrobiota</taxon>
        <taxon>Vulcanimicrobiia</taxon>
        <taxon>Vulcanimicrobiales</taxon>
        <taxon>Vulcanimicrobiaceae</taxon>
        <taxon>Vulcanimicrobium</taxon>
    </lineage>
</organism>
<evidence type="ECO:0000256" key="5">
    <source>
        <dbReference type="ARBA" id="ARBA00023136"/>
    </source>
</evidence>
<accession>A0AAN1XX66</accession>
<feature type="transmembrane region" description="Helical" evidence="6">
    <location>
        <begin position="44"/>
        <end position="62"/>
    </location>
</feature>
<sequence>MEAAMNWGVAGAILLAAAVLIGAFGAHALRERLDAYATGIYERAVFYHAVHGLGLLALGIATSARVAAQPAADAAGWLIAAGIIVFSGSLYALALTGMRRLGAITPLGGLAFVAGWCAFALALSGGFATR</sequence>
<evidence type="ECO:0000256" key="1">
    <source>
        <dbReference type="ARBA" id="ARBA00004141"/>
    </source>
</evidence>
<dbReference type="AlphaFoldDB" id="A0AAN1XX66"/>
<evidence type="ECO:0000256" key="2">
    <source>
        <dbReference type="ARBA" id="ARBA00009694"/>
    </source>
</evidence>
<keyword evidence="5 6" id="KW-0472">Membrane</keyword>
<dbReference type="KEGG" id="vab:WPS_11930"/>
<keyword evidence="3 6" id="KW-0812">Transmembrane</keyword>
<proteinExistence type="inferred from homology"/>
<keyword evidence="8" id="KW-1185">Reference proteome</keyword>
<feature type="transmembrane region" description="Helical" evidence="6">
    <location>
        <begin position="74"/>
        <end position="95"/>
    </location>
</feature>
<comment type="subcellular location">
    <subcellularLocation>
        <location evidence="1">Membrane</location>
        <topology evidence="1">Multi-pass membrane protein</topology>
    </subcellularLocation>
</comment>
<feature type="transmembrane region" description="Helical" evidence="6">
    <location>
        <begin position="107"/>
        <end position="128"/>
    </location>
</feature>
<evidence type="ECO:0000256" key="6">
    <source>
        <dbReference type="SAM" id="Phobius"/>
    </source>
</evidence>
<reference evidence="7 8" key="1">
    <citation type="journal article" date="2022" name="ISME Commun">
        <title>Vulcanimicrobium alpinus gen. nov. sp. nov., the first cultivated representative of the candidate phylum 'Eremiobacterota', is a metabolically versatile aerobic anoxygenic phototroph.</title>
        <authorList>
            <person name="Yabe S."/>
            <person name="Muto K."/>
            <person name="Abe K."/>
            <person name="Yokota A."/>
            <person name="Staudigel H."/>
            <person name="Tebo B.M."/>
        </authorList>
    </citation>
    <scope>NUCLEOTIDE SEQUENCE [LARGE SCALE GENOMIC DNA]</scope>
    <source>
        <strain evidence="7 8">WC8-2</strain>
    </source>
</reference>
<evidence type="ECO:0000256" key="3">
    <source>
        <dbReference type="ARBA" id="ARBA00022692"/>
    </source>
</evidence>
<protein>
    <submittedName>
        <fullName evidence="7">UPF0382 membrane protein</fullName>
    </submittedName>
</protein>
<dbReference type="InterPro" id="IPR006696">
    <property type="entry name" value="DUF423"/>
</dbReference>
<comment type="similarity">
    <text evidence="2">Belongs to the UPF0382 family.</text>
</comment>
<dbReference type="PANTHER" id="PTHR43461">
    <property type="entry name" value="TRANSMEMBRANE PROTEIN 256"/>
    <property type="match status" value="1"/>
</dbReference>
<gene>
    <name evidence="7" type="ORF">WPS_11930</name>
</gene>
<name>A0AAN1XX66_UNVUL</name>
<evidence type="ECO:0000256" key="4">
    <source>
        <dbReference type="ARBA" id="ARBA00022989"/>
    </source>
</evidence>
<dbReference type="GO" id="GO:0005886">
    <property type="term" value="C:plasma membrane"/>
    <property type="evidence" value="ECO:0007669"/>
    <property type="project" value="TreeGrafter"/>
</dbReference>
<dbReference type="Proteomes" id="UP001317532">
    <property type="component" value="Chromosome"/>
</dbReference>
<dbReference type="EMBL" id="AP025523">
    <property type="protein sequence ID" value="BDE05917.1"/>
    <property type="molecule type" value="Genomic_DNA"/>
</dbReference>
<dbReference type="Pfam" id="PF04241">
    <property type="entry name" value="DUF423"/>
    <property type="match status" value="1"/>
</dbReference>
<evidence type="ECO:0000313" key="8">
    <source>
        <dbReference type="Proteomes" id="UP001317532"/>
    </source>
</evidence>
<keyword evidence="4 6" id="KW-1133">Transmembrane helix</keyword>